<dbReference type="InParanoid" id="A0A317Y044"/>
<keyword evidence="2" id="KW-1185">Reference proteome</keyword>
<dbReference type="EMBL" id="KZ819188">
    <property type="protein sequence ID" value="PWZ03570.1"/>
    <property type="molecule type" value="Genomic_DNA"/>
</dbReference>
<organism evidence="1 2">
    <name type="scientific">Testicularia cyperi</name>
    <dbReference type="NCBI Taxonomy" id="1882483"/>
    <lineage>
        <taxon>Eukaryota</taxon>
        <taxon>Fungi</taxon>
        <taxon>Dikarya</taxon>
        <taxon>Basidiomycota</taxon>
        <taxon>Ustilaginomycotina</taxon>
        <taxon>Ustilaginomycetes</taxon>
        <taxon>Ustilaginales</taxon>
        <taxon>Anthracoideaceae</taxon>
        <taxon>Testicularia</taxon>
    </lineage>
</organism>
<sequence length="141" mass="15852">MCSRLTFEVLYPGRVPCCAVLFSSTPYKPPPWNSPRRSRACLARTGAFFCPHFCFFYIVAVVRQAKVRVANYRTLCCTARAPRVIRKPKPLPLPLSQFADSHKTIPQIFTSPPAIPHFSLFPSQLIRGPLPLPAPRPLTTD</sequence>
<proteinExistence type="predicted"/>
<reference evidence="1 2" key="1">
    <citation type="journal article" date="2018" name="Mol. Biol. Evol.">
        <title>Broad Genomic Sampling Reveals a Smut Pathogenic Ancestry of the Fungal Clade Ustilaginomycotina.</title>
        <authorList>
            <person name="Kijpornyongpan T."/>
            <person name="Mondo S.J."/>
            <person name="Barry K."/>
            <person name="Sandor L."/>
            <person name="Lee J."/>
            <person name="Lipzen A."/>
            <person name="Pangilinan J."/>
            <person name="LaButti K."/>
            <person name="Hainaut M."/>
            <person name="Henrissat B."/>
            <person name="Grigoriev I.V."/>
            <person name="Spatafora J.W."/>
            <person name="Aime M.C."/>
        </authorList>
    </citation>
    <scope>NUCLEOTIDE SEQUENCE [LARGE SCALE GENOMIC DNA]</scope>
    <source>
        <strain evidence="1 2">MCA 3645</strain>
    </source>
</reference>
<accession>A0A317Y044</accession>
<evidence type="ECO:0000313" key="1">
    <source>
        <dbReference type="EMBL" id="PWZ03570.1"/>
    </source>
</evidence>
<gene>
    <name evidence="1" type="ORF">BCV70DRAFT_19699</name>
</gene>
<name>A0A317Y044_9BASI</name>
<evidence type="ECO:0000313" key="2">
    <source>
        <dbReference type="Proteomes" id="UP000246740"/>
    </source>
</evidence>
<dbReference type="AlphaFoldDB" id="A0A317Y044"/>
<dbReference type="Proteomes" id="UP000246740">
    <property type="component" value="Unassembled WGS sequence"/>
</dbReference>
<protein>
    <submittedName>
        <fullName evidence="1">Uncharacterized protein</fullName>
    </submittedName>
</protein>